<dbReference type="PANTHER" id="PTHR42780:SF1">
    <property type="entry name" value="ISOLEUCINE--TRNA LIGASE, CYTOPLASMIC"/>
    <property type="match status" value="1"/>
</dbReference>
<dbReference type="EMBL" id="JAWRVE010000053">
    <property type="protein sequence ID" value="KAL1866855.1"/>
    <property type="molecule type" value="Genomic_DNA"/>
</dbReference>
<evidence type="ECO:0000313" key="1">
    <source>
        <dbReference type="EMBL" id="KAL1866855.1"/>
    </source>
</evidence>
<organism evidence="1 2">
    <name type="scientific">Diaporthe australafricana</name>
    <dbReference type="NCBI Taxonomy" id="127596"/>
    <lineage>
        <taxon>Eukaryota</taxon>
        <taxon>Fungi</taxon>
        <taxon>Dikarya</taxon>
        <taxon>Ascomycota</taxon>
        <taxon>Pezizomycotina</taxon>
        <taxon>Sordariomycetes</taxon>
        <taxon>Sordariomycetidae</taxon>
        <taxon>Diaporthales</taxon>
        <taxon>Diaporthaceae</taxon>
        <taxon>Diaporthe</taxon>
    </lineage>
</organism>
<comment type="caution">
    <text evidence="1">The sequence shown here is derived from an EMBL/GenBank/DDBJ whole genome shotgun (WGS) entry which is preliminary data.</text>
</comment>
<dbReference type="Proteomes" id="UP001583177">
    <property type="component" value="Unassembled WGS sequence"/>
</dbReference>
<dbReference type="InterPro" id="IPR023586">
    <property type="entry name" value="Ile-tRNA-ligase_type2"/>
</dbReference>
<accession>A0ABR3WTC9</accession>
<name>A0ABR3WTC9_9PEZI</name>
<proteinExistence type="predicted"/>
<gene>
    <name evidence="1" type="ORF">Daus18300_006558</name>
</gene>
<evidence type="ECO:0000313" key="2">
    <source>
        <dbReference type="Proteomes" id="UP001583177"/>
    </source>
</evidence>
<sequence>MPLLSMVVIADAQVLSDVEEMQLYVKEELDVREVVLSSVEERFNILLEARVDWPTLGKKLKNKYLREKRITVEGIDLEEDDLHIARVLGTQASVESSEKGEEKWEASFSEEVVVLLDIAPDTELLRDGLVRDIINRSQKMRKTAQLIPGDDVCMQYTIM</sequence>
<keyword evidence="2" id="KW-1185">Reference proteome</keyword>
<dbReference type="Pfam" id="PF19302">
    <property type="entry name" value="DUF5915"/>
    <property type="match status" value="1"/>
</dbReference>
<reference evidence="1 2" key="1">
    <citation type="journal article" date="2024" name="IMA Fungus">
        <title>IMA Genome - F19 : A genome assembly and annotation guide to empower mycologists, including annotated draft genome sequences of Ceratocystis pirilliformis, Diaporthe australafricana, Fusarium ophioides, Paecilomyces lecythidis, and Sporothrix stenoceras.</title>
        <authorList>
            <person name="Aylward J."/>
            <person name="Wilson A.M."/>
            <person name="Visagie C.M."/>
            <person name="Spraker J."/>
            <person name="Barnes I."/>
            <person name="Buitendag C."/>
            <person name="Ceriani C."/>
            <person name="Del Mar Angel L."/>
            <person name="du Plessis D."/>
            <person name="Fuchs T."/>
            <person name="Gasser K."/>
            <person name="Kramer D."/>
            <person name="Li W."/>
            <person name="Munsamy K."/>
            <person name="Piso A."/>
            <person name="Price J.L."/>
            <person name="Sonnekus B."/>
            <person name="Thomas C."/>
            <person name="van der Nest A."/>
            <person name="van Dijk A."/>
            <person name="van Heerden A."/>
            <person name="van Vuuren N."/>
            <person name="Yilmaz N."/>
            <person name="Duong T.A."/>
            <person name="van der Merwe N.A."/>
            <person name="Wingfield M.J."/>
            <person name="Wingfield B.D."/>
        </authorList>
    </citation>
    <scope>NUCLEOTIDE SEQUENCE [LARGE SCALE GENOMIC DNA]</scope>
    <source>
        <strain evidence="1 2">CMW 18300</strain>
    </source>
</reference>
<evidence type="ECO:0008006" key="3">
    <source>
        <dbReference type="Google" id="ProtNLM"/>
    </source>
</evidence>
<protein>
    <recommendedName>
        <fullName evidence="3">Isoleucyl-tRNA synthetase</fullName>
    </recommendedName>
</protein>
<dbReference type="PANTHER" id="PTHR42780">
    <property type="entry name" value="SOLEUCYL-TRNA SYNTHETASE"/>
    <property type="match status" value="1"/>
</dbReference>